<feature type="transmembrane region" description="Helical" evidence="4">
    <location>
        <begin position="104"/>
        <end position="122"/>
    </location>
</feature>
<evidence type="ECO:0000256" key="3">
    <source>
        <dbReference type="ARBA" id="ARBA00023163"/>
    </source>
</evidence>
<dbReference type="InterPro" id="IPR018060">
    <property type="entry name" value="HTH_AraC"/>
</dbReference>
<evidence type="ECO:0000256" key="4">
    <source>
        <dbReference type="SAM" id="Phobius"/>
    </source>
</evidence>
<evidence type="ECO:0000256" key="2">
    <source>
        <dbReference type="ARBA" id="ARBA00023125"/>
    </source>
</evidence>
<dbReference type="InterPro" id="IPR018062">
    <property type="entry name" value="HTH_AraC-typ_CS"/>
</dbReference>
<dbReference type="PROSITE" id="PS01124">
    <property type="entry name" value="HTH_ARAC_FAMILY_2"/>
    <property type="match status" value="1"/>
</dbReference>
<sequence>MPTSIESYFSVLMLFGFSQAVLSIYLLTKEKNRPFSNNMLALMIFFWGFSCYWFFAYIWKGALFSVTVTTFIGPMLALTLFPPIYLYVKYLFYEFKSFQKWDHIHFLPIYIYLSFTLFLFLDSDFSIEQMRKHKWFSLRRDMSAYIATLQGPLYFWMTHKILKRWHLKLEKDFSEIESRKLEWFRTINICFAIVFIIGGISTILRITLINPFYLYMGYHAIMALSLFYIATMIYKYPLLFSQNFFFQKEAKHTEEVEEMEVEESIVMDLEEKEQKEISQIEKEQLIIKKIEKVMKEKKLYQDPNFNLNDLAGAISESRNAISMALNQNLNKTFYFYINELRIQESSMLLSDPSKAHFSIEGIASQSGFKSMSVFYRFFKEIHGVTPSVYRKNAINS</sequence>
<feature type="domain" description="HTH araC/xylS-type" evidence="5">
    <location>
        <begin position="284"/>
        <end position="392"/>
    </location>
</feature>
<evidence type="ECO:0000313" key="6">
    <source>
        <dbReference type="EMBL" id="MET3731515.1"/>
    </source>
</evidence>
<feature type="transmembrane region" description="Helical" evidence="4">
    <location>
        <begin position="212"/>
        <end position="234"/>
    </location>
</feature>
<dbReference type="Pfam" id="PF12833">
    <property type="entry name" value="HTH_18"/>
    <property type="match status" value="1"/>
</dbReference>
<keyword evidence="4" id="KW-1133">Transmembrane helix</keyword>
<evidence type="ECO:0000313" key="7">
    <source>
        <dbReference type="Proteomes" id="UP001549146"/>
    </source>
</evidence>
<dbReference type="PROSITE" id="PS00041">
    <property type="entry name" value="HTH_ARAC_FAMILY_1"/>
    <property type="match status" value="1"/>
</dbReference>
<keyword evidence="4" id="KW-0812">Transmembrane</keyword>
<keyword evidence="2" id="KW-0238">DNA-binding</keyword>
<dbReference type="InterPro" id="IPR009057">
    <property type="entry name" value="Homeodomain-like_sf"/>
</dbReference>
<name>A0ABV2LSG1_9FLAO</name>
<dbReference type="SUPFAM" id="SSF46689">
    <property type="entry name" value="Homeodomain-like"/>
    <property type="match status" value="1"/>
</dbReference>
<keyword evidence="4" id="KW-0472">Membrane</keyword>
<keyword evidence="1" id="KW-0805">Transcription regulation</keyword>
<feature type="transmembrane region" description="Helical" evidence="4">
    <location>
        <begin position="6"/>
        <end position="27"/>
    </location>
</feature>
<dbReference type="PANTHER" id="PTHR43280">
    <property type="entry name" value="ARAC-FAMILY TRANSCRIPTIONAL REGULATOR"/>
    <property type="match status" value="1"/>
</dbReference>
<keyword evidence="3" id="KW-0804">Transcription</keyword>
<dbReference type="PRINTS" id="PR00032">
    <property type="entry name" value="HTHARAC"/>
</dbReference>
<protein>
    <submittedName>
        <fullName evidence="6">AraC-like DNA-binding protein</fullName>
    </submittedName>
</protein>
<dbReference type="Proteomes" id="UP001549146">
    <property type="component" value="Unassembled WGS sequence"/>
</dbReference>
<dbReference type="PANTHER" id="PTHR43280:SF29">
    <property type="entry name" value="ARAC-FAMILY TRANSCRIPTIONAL REGULATOR"/>
    <property type="match status" value="1"/>
</dbReference>
<proteinExistence type="predicted"/>
<organism evidence="6 7">
    <name type="scientific">Moheibacter stercoris</name>
    <dbReference type="NCBI Taxonomy" id="1628251"/>
    <lineage>
        <taxon>Bacteria</taxon>
        <taxon>Pseudomonadati</taxon>
        <taxon>Bacteroidota</taxon>
        <taxon>Flavobacteriia</taxon>
        <taxon>Flavobacteriales</taxon>
        <taxon>Weeksellaceae</taxon>
        <taxon>Moheibacter</taxon>
    </lineage>
</organism>
<comment type="caution">
    <text evidence="6">The sequence shown here is derived from an EMBL/GenBank/DDBJ whole genome shotgun (WGS) entry which is preliminary data.</text>
</comment>
<reference evidence="6 7" key="1">
    <citation type="submission" date="2024-06" db="EMBL/GenBank/DDBJ databases">
        <title>Genomic Encyclopedia of Type Strains, Phase IV (KMG-IV): sequencing the most valuable type-strain genomes for metagenomic binning, comparative biology and taxonomic classification.</title>
        <authorList>
            <person name="Goeker M."/>
        </authorList>
    </citation>
    <scope>NUCLEOTIDE SEQUENCE [LARGE SCALE GENOMIC DNA]</scope>
    <source>
        <strain evidence="6 7">DSM 29388</strain>
    </source>
</reference>
<feature type="transmembrane region" description="Helical" evidence="4">
    <location>
        <begin position="71"/>
        <end position="92"/>
    </location>
</feature>
<keyword evidence="7" id="KW-1185">Reference proteome</keyword>
<evidence type="ECO:0000256" key="1">
    <source>
        <dbReference type="ARBA" id="ARBA00023015"/>
    </source>
</evidence>
<dbReference type="Gene3D" id="1.10.10.60">
    <property type="entry name" value="Homeodomain-like"/>
    <property type="match status" value="1"/>
</dbReference>
<accession>A0ABV2LSG1</accession>
<gene>
    <name evidence="6" type="ORF">ABID46_001084</name>
</gene>
<evidence type="ECO:0000259" key="5">
    <source>
        <dbReference type="PROSITE" id="PS01124"/>
    </source>
</evidence>
<feature type="transmembrane region" description="Helical" evidence="4">
    <location>
        <begin position="142"/>
        <end position="162"/>
    </location>
</feature>
<dbReference type="RefSeq" id="WP_354507849.1">
    <property type="nucleotide sequence ID" value="NZ_JBEPMO010000004.1"/>
</dbReference>
<feature type="transmembrane region" description="Helical" evidence="4">
    <location>
        <begin position="183"/>
        <end position="206"/>
    </location>
</feature>
<dbReference type="EMBL" id="JBEPMO010000004">
    <property type="protein sequence ID" value="MET3731515.1"/>
    <property type="molecule type" value="Genomic_DNA"/>
</dbReference>
<dbReference type="InterPro" id="IPR020449">
    <property type="entry name" value="Tscrpt_reg_AraC-type_HTH"/>
</dbReference>
<feature type="transmembrane region" description="Helical" evidence="4">
    <location>
        <begin position="39"/>
        <end position="59"/>
    </location>
</feature>
<dbReference type="SMART" id="SM00342">
    <property type="entry name" value="HTH_ARAC"/>
    <property type="match status" value="1"/>
</dbReference>